<dbReference type="AlphaFoldDB" id="A0A5P2BN51"/>
<sequence length="57" mass="6425">MSVAPKPTPGGECPQCWAHAHDKRIHKALKGRQCEPCLDHLHNGCPVLVPKKPSFWW</sequence>
<proteinExistence type="predicted"/>
<dbReference type="EMBL" id="CP029193">
    <property type="protein sequence ID" value="QES31577.1"/>
    <property type="molecule type" value="Genomic_DNA"/>
</dbReference>
<evidence type="ECO:0000313" key="1">
    <source>
        <dbReference type="EMBL" id="QES31577.1"/>
    </source>
</evidence>
<keyword evidence="2" id="KW-1185">Reference proteome</keyword>
<organism evidence="1 2">
    <name type="scientific">Streptomyces venezuelae</name>
    <dbReference type="NCBI Taxonomy" id="54571"/>
    <lineage>
        <taxon>Bacteria</taxon>
        <taxon>Bacillati</taxon>
        <taxon>Actinomycetota</taxon>
        <taxon>Actinomycetes</taxon>
        <taxon>Kitasatosporales</taxon>
        <taxon>Streptomycetaceae</taxon>
        <taxon>Streptomyces</taxon>
    </lineage>
</organism>
<reference evidence="1 2" key="1">
    <citation type="submission" date="2018-05" db="EMBL/GenBank/DDBJ databases">
        <title>Streptomyces venezuelae.</title>
        <authorList>
            <person name="Kim W."/>
            <person name="Lee N."/>
            <person name="Cho B.-K."/>
        </authorList>
    </citation>
    <scope>NUCLEOTIDE SEQUENCE [LARGE SCALE GENOMIC DNA]</scope>
    <source>
        <strain evidence="1 2">ATCC 14583</strain>
    </source>
</reference>
<accession>A0A5P2BN51</accession>
<dbReference type="Proteomes" id="UP000323046">
    <property type="component" value="Chromosome"/>
</dbReference>
<protein>
    <submittedName>
        <fullName evidence="1">PRL2-8</fullName>
    </submittedName>
</protein>
<dbReference type="OrthoDB" id="4274206at2"/>
<gene>
    <name evidence="1" type="ORF">DEJ47_17395</name>
</gene>
<name>A0A5P2BN51_STRVZ</name>
<evidence type="ECO:0000313" key="2">
    <source>
        <dbReference type="Proteomes" id="UP000323046"/>
    </source>
</evidence>